<dbReference type="InterPro" id="IPR054189">
    <property type="entry name" value="DUF6894"/>
</dbReference>
<dbReference type="EMBL" id="AOSK01000023">
    <property type="protein sequence ID" value="EYD77736.1"/>
    <property type="molecule type" value="Genomic_DNA"/>
</dbReference>
<proteinExistence type="predicted"/>
<dbReference type="Pfam" id="PF21834">
    <property type="entry name" value="DUF6894"/>
    <property type="match status" value="1"/>
</dbReference>
<feature type="domain" description="DUF6894" evidence="1">
    <location>
        <begin position="4"/>
        <end position="69"/>
    </location>
</feature>
<accession>A0A017HTL2</accession>
<evidence type="ECO:0000313" key="3">
    <source>
        <dbReference type="Proteomes" id="UP000019666"/>
    </source>
</evidence>
<keyword evidence="3" id="KW-1185">Reference proteome</keyword>
<sequence>MPKYVFHFPSSPDLQPIEEVFDSPDAVLTEAATLAGQLMKDQAVDFWRSPDRRLYVTDEQGAIVCTLRFVGSTSGELET</sequence>
<protein>
    <recommendedName>
        <fullName evidence="1">DUF6894 domain-containing protein</fullName>
    </recommendedName>
</protein>
<evidence type="ECO:0000259" key="1">
    <source>
        <dbReference type="Pfam" id="PF21834"/>
    </source>
</evidence>
<dbReference type="RefSeq" id="WP_037281366.1">
    <property type="nucleotide sequence ID" value="NZ_KK088584.1"/>
</dbReference>
<dbReference type="AlphaFoldDB" id="A0A017HTL2"/>
<dbReference type="HOGENOM" id="CLU_163135_3_1_5"/>
<name>A0A017HTL2_9RHOB</name>
<dbReference type="OrthoDB" id="7867504at2"/>
<dbReference type="Proteomes" id="UP000019666">
    <property type="component" value="Unassembled WGS sequence"/>
</dbReference>
<evidence type="ECO:0000313" key="2">
    <source>
        <dbReference type="EMBL" id="EYD77736.1"/>
    </source>
</evidence>
<comment type="caution">
    <text evidence="2">The sequence shown here is derived from an EMBL/GenBank/DDBJ whole genome shotgun (WGS) entry which is preliminary data.</text>
</comment>
<organism evidence="2 3">
    <name type="scientific">Rubellimicrobium mesophilum DSM 19309</name>
    <dbReference type="NCBI Taxonomy" id="442562"/>
    <lineage>
        <taxon>Bacteria</taxon>
        <taxon>Pseudomonadati</taxon>
        <taxon>Pseudomonadota</taxon>
        <taxon>Alphaproteobacteria</taxon>
        <taxon>Rhodobacterales</taxon>
        <taxon>Roseobacteraceae</taxon>
        <taxon>Rubellimicrobium</taxon>
    </lineage>
</organism>
<reference evidence="2 3" key="1">
    <citation type="submission" date="2013-02" db="EMBL/GenBank/DDBJ databases">
        <authorList>
            <person name="Fiebig A."/>
            <person name="Goeker M."/>
            <person name="Klenk H.-P.P."/>
        </authorList>
    </citation>
    <scope>NUCLEOTIDE SEQUENCE [LARGE SCALE GENOMIC DNA]</scope>
    <source>
        <strain evidence="2 3">DSM 19309</strain>
    </source>
</reference>
<gene>
    <name evidence="2" type="ORF">Rumeso_00694</name>
</gene>